<dbReference type="EMBL" id="JANBPT010000324">
    <property type="protein sequence ID" value="KAJ1923594.1"/>
    <property type="molecule type" value="Genomic_DNA"/>
</dbReference>
<keyword evidence="11" id="KW-1185">Reference proteome</keyword>
<evidence type="ECO:0000256" key="3">
    <source>
        <dbReference type="ARBA" id="ARBA00022741"/>
    </source>
</evidence>
<dbReference type="InterPro" id="IPR005225">
    <property type="entry name" value="Small_GTP-bd"/>
</dbReference>
<dbReference type="InterPro" id="IPR035655">
    <property type="entry name" value="U5-116kDa_C"/>
</dbReference>
<feature type="domain" description="Tr-type G" evidence="9">
    <location>
        <begin position="135"/>
        <end position="348"/>
    </location>
</feature>
<keyword evidence="6" id="KW-0539">Nucleus</keyword>
<dbReference type="GO" id="GO:0046540">
    <property type="term" value="C:U4/U6 x U5 tri-snRNP complex"/>
    <property type="evidence" value="ECO:0007669"/>
    <property type="project" value="TreeGrafter"/>
</dbReference>
<dbReference type="Gene3D" id="3.90.1430.10">
    <property type="entry name" value="Yeast translation eEF2 (G' domain)"/>
    <property type="match status" value="1"/>
</dbReference>
<dbReference type="PRINTS" id="PR00315">
    <property type="entry name" value="ELONGATNFCT"/>
</dbReference>
<dbReference type="PANTHER" id="PTHR42908:SF6">
    <property type="entry name" value="116 KDA U5 SMALL NUCLEAR RIBONUCLEOPROTEIN COMPONENT"/>
    <property type="match status" value="1"/>
</dbReference>
<sequence>MDNADYDEFGNYIGPELSSSESEEETDVLPRPFGDDHAAGERGGMGGASPAGETMDVDGEPGQQIVLHEDKKYYPSALEIYGEGVEVLVQEEDTQPITEPIVKPVKVKKFQIVEKELPATIYKKEFLVDLLGCPDLVRNVVFAGHLHHGKTALVDLLVGETHAKERNNYHLTRYTDTHLLEMDREVSIKASPMTLALPTSRSKTYALNLMDTPGHVDFFDEVVASCRLADGVVLVVDVIEGVMVNTERVVQHAMAEGLPIILLLNKLDRLILELKLPPADAYYKIKHTIAEVNEAIRATGASDGSPDVPYLSPERGNVCFASTLGGWCFSLRSFAQMYVDTWELAIPTDDFAQRLWGDVYYNADRRSFHRQSNRGQYERTFVHFILNPLYKVYSQVLGQEPHLGRNMAALGIYLKPKQLMLDPKDLLQLVLRQFFGAPTGFVDMCVEHVPSPAAGAAAKVERTYTGPQDSAYAQAMRRCDPSGPLMIQVAKLYPDEQADGFYAFGRILSGRVEAGMAVRVLGEGYSPLDEEDSAIQHVDHVWVYESRYQIEVPTLAAGAWCLLGGVAGTIAKSATLTAARATVQDDDEVCIFRPLRFPAAAVFKVAIEPVNPAEHPRLLDGLRKLNQSYPLLATRVEESGEHIVLGAGELYMDCALHDLRKLYAEIEVNVADPSVRFCETVVETSSLKCYADTPNKKNRLSMVSEPLDRGIATDIEAGKVDIRWPAKRLGQYFEAQHNWDILAARSVWAFGPNDQGPNLLMDETLPSEVDKALLRTVRDSVRQGFQWATREGPLCDEMVRNVKFKILGADLAPEPIYRGGGQIIPTARRVCYSSFLMATPRLLEPMYAVEVQAPADCVSAVYTVLTRRRGHVTSDAPKPGSPLYTVKALIPVIDSFGFETDLRAHTQGQAFCQQVFDHWQLVPGDPLDKATVIRPLEVSSAPMLARDFMLKTRRRKGLSEDVNISKYFDDPVLLQLVQDL</sequence>
<feature type="region of interest" description="Disordered" evidence="8">
    <location>
        <begin position="1"/>
        <end position="59"/>
    </location>
</feature>
<keyword evidence="2" id="KW-0507">mRNA processing</keyword>
<dbReference type="Gene3D" id="2.40.30.10">
    <property type="entry name" value="Translation factors"/>
    <property type="match status" value="1"/>
</dbReference>
<comment type="subcellular location">
    <subcellularLocation>
        <location evidence="1">Nucleus</location>
    </subcellularLocation>
</comment>
<keyword evidence="4" id="KW-0342">GTP-binding</keyword>
<proteinExistence type="predicted"/>
<dbReference type="Gene3D" id="3.30.70.240">
    <property type="match status" value="1"/>
</dbReference>
<dbReference type="Gene3D" id="3.30.230.10">
    <property type="match status" value="1"/>
</dbReference>
<dbReference type="SUPFAM" id="SSF50447">
    <property type="entry name" value="Translation proteins"/>
    <property type="match status" value="1"/>
</dbReference>
<dbReference type="Pfam" id="PF03764">
    <property type="entry name" value="EFG_IV"/>
    <property type="match status" value="1"/>
</dbReference>
<dbReference type="InterPro" id="IPR020568">
    <property type="entry name" value="Ribosomal_Su5_D2-typ_SF"/>
</dbReference>
<evidence type="ECO:0000256" key="4">
    <source>
        <dbReference type="ARBA" id="ARBA00023134"/>
    </source>
</evidence>
<evidence type="ECO:0000259" key="9">
    <source>
        <dbReference type="PROSITE" id="PS51722"/>
    </source>
</evidence>
<dbReference type="InterPro" id="IPR005517">
    <property type="entry name" value="Transl_elong_EFG/EF2_IV"/>
</dbReference>
<evidence type="ECO:0000256" key="8">
    <source>
        <dbReference type="SAM" id="MobiDB-lite"/>
    </source>
</evidence>
<dbReference type="GO" id="GO:0071007">
    <property type="term" value="C:U2-type catalytic step 2 spliceosome"/>
    <property type="evidence" value="ECO:0007669"/>
    <property type="project" value="TreeGrafter"/>
</dbReference>
<dbReference type="GO" id="GO:0005525">
    <property type="term" value="F:GTP binding"/>
    <property type="evidence" value="ECO:0007669"/>
    <property type="project" value="UniProtKB-KW"/>
</dbReference>
<dbReference type="CDD" id="cd01683">
    <property type="entry name" value="EF2_IV_snRNP"/>
    <property type="match status" value="1"/>
</dbReference>
<accession>A0A9W8DY64</accession>
<dbReference type="FunFam" id="3.30.230.10:FF:000009">
    <property type="entry name" value="116 kDa U5 small nuclear ribonucleoprotein component"/>
    <property type="match status" value="1"/>
</dbReference>
<dbReference type="FunFam" id="3.30.70.870:FF:000002">
    <property type="entry name" value="Translation elongation factor 2"/>
    <property type="match status" value="1"/>
</dbReference>
<name>A0A9W8DY64_9FUNG</name>
<evidence type="ECO:0000313" key="11">
    <source>
        <dbReference type="Proteomes" id="UP001150569"/>
    </source>
</evidence>
<dbReference type="CDD" id="cd04090">
    <property type="entry name" value="EF2_II_snRNP"/>
    <property type="match status" value="1"/>
</dbReference>
<dbReference type="InterPro" id="IPR000795">
    <property type="entry name" value="T_Tr_GTP-bd_dom"/>
</dbReference>
<dbReference type="InterPro" id="IPR035647">
    <property type="entry name" value="EFG_III/V"/>
</dbReference>
<protein>
    <recommendedName>
        <fullName evidence="9">Tr-type G domain-containing protein</fullName>
    </recommendedName>
</protein>
<dbReference type="SUPFAM" id="SSF52540">
    <property type="entry name" value="P-loop containing nucleoside triphosphate hydrolases"/>
    <property type="match status" value="1"/>
</dbReference>
<dbReference type="InterPro" id="IPR009000">
    <property type="entry name" value="Transl_B-barrel_sf"/>
</dbReference>
<dbReference type="InterPro" id="IPR000640">
    <property type="entry name" value="EFG_V-like"/>
</dbReference>
<dbReference type="GO" id="GO:0000974">
    <property type="term" value="C:Prp19 complex"/>
    <property type="evidence" value="ECO:0007669"/>
    <property type="project" value="UniProtKB-ARBA"/>
</dbReference>
<keyword evidence="5" id="KW-0508">mRNA splicing</keyword>
<keyword evidence="3" id="KW-0547">Nucleotide-binding</keyword>
<dbReference type="FunFam" id="3.30.70.240:FF:000004">
    <property type="entry name" value="116 kDa U5 small nuclear ribonucleoprotein"/>
    <property type="match status" value="1"/>
</dbReference>
<dbReference type="Proteomes" id="UP001150569">
    <property type="component" value="Unassembled WGS sequence"/>
</dbReference>
<dbReference type="InterPro" id="IPR031950">
    <property type="entry name" value="EFTUD2_N"/>
</dbReference>
<dbReference type="SUPFAM" id="SSF54211">
    <property type="entry name" value="Ribosomal protein S5 domain 2-like"/>
    <property type="match status" value="1"/>
</dbReference>
<evidence type="ECO:0000256" key="6">
    <source>
        <dbReference type="ARBA" id="ARBA00023242"/>
    </source>
</evidence>
<evidence type="ECO:0000313" key="10">
    <source>
        <dbReference type="EMBL" id="KAJ1923594.1"/>
    </source>
</evidence>
<organism evidence="10 11">
    <name type="scientific">Tieghemiomyces parasiticus</name>
    <dbReference type="NCBI Taxonomy" id="78921"/>
    <lineage>
        <taxon>Eukaryota</taxon>
        <taxon>Fungi</taxon>
        <taxon>Fungi incertae sedis</taxon>
        <taxon>Zoopagomycota</taxon>
        <taxon>Kickxellomycotina</taxon>
        <taxon>Dimargaritomycetes</taxon>
        <taxon>Dimargaritales</taxon>
        <taxon>Dimargaritaceae</taxon>
        <taxon>Tieghemiomyces</taxon>
    </lineage>
</organism>
<dbReference type="GO" id="GO:0000398">
    <property type="term" value="P:mRNA splicing, via spliceosome"/>
    <property type="evidence" value="ECO:0007669"/>
    <property type="project" value="TreeGrafter"/>
</dbReference>
<comment type="function">
    <text evidence="7">Component of the U5 snRNP complex required for pre-mRNA splicing. Binds GTP.</text>
</comment>
<evidence type="ECO:0000256" key="5">
    <source>
        <dbReference type="ARBA" id="ARBA00023187"/>
    </source>
</evidence>
<dbReference type="GO" id="GO:0003924">
    <property type="term" value="F:GTPase activity"/>
    <property type="evidence" value="ECO:0007669"/>
    <property type="project" value="InterPro"/>
</dbReference>
<dbReference type="SMART" id="SM00838">
    <property type="entry name" value="EFG_C"/>
    <property type="match status" value="1"/>
</dbReference>
<dbReference type="InterPro" id="IPR044121">
    <property type="entry name" value="Snu114_GTP-bd"/>
</dbReference>
<reference evidence="10" key="1">
    <citation type="submission" date="2022-07" db="EMBL/GenBank/DDBJ databases">
        <title>Phylogenomic reconstructions and comparative analyses of Kickxellomycotina fungi.</title>
        <authorList>
            <person name="Reynolds N.K."/>
            <person name="Stajich J.E."/>
            <person name="Barry K."/>
            <person name="Grigoriev I.V."/>
            <person name="Crous P."/>
            <person name="Smith M.E."/>
        </authorList>
    </citation>
    <scope>NUCLEOTIDE SEQUENCE</scope>
    <source>
        <strain evidence="10">RSA 861</strain>
    </source>
</reference>
<dbReference type="Gene3D" id="3.30.70.870">
    <property type="entry name" value="Elongation Factor G (Translational Gtpase), domain 3"/>
    <property type="match status" value="1"/>
</dbReference>
<evidence type="ECO:0000256" key="1">
    <source>
        <dbReference type="ARBA" id="ARBA00004123"/>
    </source>
</evidence>
<dbReference type="FunFam" id="3.40.50.300:FF:000646">
    <property type="entry name" value="U5 small nuclear ribonucleoprotein component"/>
    <property type="match status" value="1"/>
</dbReference>
<dbReference type="Pfam" id="PF16004">
    <property type="entry name" value="EFTUD2"/>
    <property type="match status" value="1"/>
</dbReference>
<dbReference type="InterPro" id="IPR014721">
    <property type="entry name" value="Ribsml_uS5_D2-typ_fold_subgr"/>
</dbReference>
<dbReference type="AlphaFoldDB" id="A0A9W8DY64"/>
<dbReference type="PANTHER" id="PTHR42908">
    <property type="entry name" value="TRANSLATION ELONGATION FACTOR-RELATED"/>
    <property type="match status" value="1"/>
</dbReference>
<dbReference type="Gene3D" id="3.40.50.300">
    <property type="entry name" value="P-loop containing nucleotide triphosphate hydrolases"/>
    <property type="match status" value="1"/>
</dbReference>
<dbReference type="SMART" id="SM00889">
    <property type="entry name" value="EFG_IV"/>
    <property type="match status" value="1"/>
</dbReference>
<dbReference type="NCBIfam" id="TIGR00231">
    <property type="entry name" value="small_GTP"/>
    <property type="match status" value="1"/>
</dbReference>
<dbReference type="PROSITE" id="PS51722">
    <property type="entry name" value="G_TR_2"/>
    <property type="match status" value="1"/>
</dbReference>
<comment type="caution">
    <text evidence="10">The sequence shown here is derived from an EMBL/GenBank/DDBJ whole genome shotgun (WGS) entry which is preliminary data.</text>
</comment>
<dbReference type="GO" id="GO:0030623">
    <property type="term" value="F:U5 snRNA binding"/>
    <property type="evidence" value="ECO:0007669"/>
    <property type="project" value="TreeGrafter"/>
</dbReference>
<dbReference type="GO" id="GO:0005829">
    <property type="term" value="C:cytosol"/>
    <property type="evidence" value="ECO:0007669"/>
    <property type="project" value="TreeGrafter"/>
</dbReference>
<dbReference type="CDD" id="cd04098">
    <property type="entry name" value="eEF2_C_snRNP"/>
    <property type="match status" value="1"/>
</dbReference>
<gene>
    <name evidence="10" type="ORF">IWQ60_005784</name>
</gene>
<dbReference type="CDD" id="cd04167">
    <property type="entry name" value="Snu114p"/>
    <property type="match status" value="1"/>
</dbReference>
<evidence type="ECO:0000256" key="2">
    <source>
        <dbReference type="ARBA" id="ARBA00022664"/>
    </source>
</evidence>
<dbReference type="InterPro" id="IPR027417">
    <property type="entry name" value="P-loop_NTPase"/>
</dbReference>
<dbReference type="SUPFAM" id="SSF54980">
    <property type="entry name" value="EF-G C-terminal domain-like"/>
    <property type="match status" value="2"/>
</dbReference>
<dbReference type="Pfam" id="PF00009">
    <property type="entry name" value="GTP_EFTU"/>
    <property type="match status" value="1"/>
</dbReference>
<dbReference type="OrthoDB" id="364892at2759"/>
<dbReference type="Pfam" id="PF00679">
    <property type="entry name" value="EFG_C"/>
    <property type="match status" value="1"/>
</dbReference>
<evidence type="ECO:0000256" key="7">
    <source>
        <dbReference type="ARBA" id="ARBA00055641"/>
    </source>
</evidence>
<dbReference type="FunFam" id="2.40.30.10:FF:000029">
    <property type="entry name" value="116 kDa U5 small nuclear ribonucleoprotein component"/>
    <property type="match status" value="1"/>
</dbReference>